<protein>
    <recommendedName>
        <fullName evidence="6 16">Uridine kinase</fullName>
        <ecNumber evidence="5 16">2.7.1.48</ecNumber>
    </recommendedName>
    <alternativeName>
        <fullName evidence="12 16">Cytidine monophosphokinase</fullName>
    </alternativeName>
    <alternativeName>
        <fullName evidence="13 16">Uridine monophosphokinase</fullName>
    </alternativeName>
</protein>
<dbReference type="Gene3D" id="3.40.50.300">
    <property type="entry name" value="P-loop containing nucleotide triphosphate hydrolases"/>
    <property type="match status" value="1"/>
</dbReference>
<gene>
    <name evidence="16 19" type="primary">udk</name>
    <name evidence="19" type="ORF">AALM99_05960</name>
</gene>
<feature type="binding site" evidence="16">
    <location>
        <begin position="12"/>
        <end position="19"/>
    </location>
    <ligand>
        <name>ATP</name>
        <dbReference type="ChEBI" id="CHEBI:30616"/>
    </ligand>
</feature>
<name>A0ABV4DBM4_9LACT</name>
<evidence type="ECO:0000256" key="10">
    <source>
        <dbReference type="ARBA" id="ARBA00022777"/>
    </source>
</evidence>
<proteinExistence type="inferred from homology"/>
<evidence type="ECO:0000256" key="17">
    <source>
        <dbReference type="RuleBase" id="RU003825"/>
    </source>
</evidence>
<comment type="subcellular location">
    <subcellularLocation>
        <location evidence="1 16 17">Cytoplasm</location>
    </subcellularLocation>
</comment>
<keyword evidence="7 16" id="KW-0963">Cytoplasm</keyword>
<evidence type="ECO:0000256" key="14">
    <source>
        <dbReference type="ARBA" id="ARBA00047436"/>
    </source>
</evidence>
<dbReference type="NCBIfam" id="TIGR00235">
    <property type="entry name" value="udk"/>
    <property type="match status" value="1"/>
</dbReference>
<dbReference type="InterPro" id="IPR000764">
    <property type="entry name" value="Uridine_kinase-like"/>
</dbReference>
<dbReference type="EC" id="2.7.1.48" evidence="5 16"/>
<evidence type="ECO:0000256" key="4">
    <source>
        <dbReference type="ARBA" id="ARBA00005408"/>
    </source>
</evidence>
<evidence type="ECO:0000256" key="9">
    <source>
        <dbReference type="ARBA" id="ARBA00022741"/>
    </source>
</evidence>
<accession>A0ABV4DBM4</accession>
<evidence type="ECO:0000256" key="8">
    <source>
        <dbReference type="ARBA" id="ARBA00022679"/>
    </source>
</evidence>
<evidence type="ECO:0000313" key="19">
    <source>
        <dbReference type="EMBL" id="MEY8537983.1"/>
    </source>
</evidence>
<feature type="domain" description="Phosphoribulokinase/uridine kinase" evidence="18">
    <location>
        <begin position="7"/>
        <end position="191"/>
    </location>
</feature>
<comment type="similarity">
    <text evidence="4 16 17">Belongs to the uridine kinase family.</text>
</comment>
<evidence type="ECO:0000256" key="6">
    <source>
        <dbReference type="ARBA" id="ARBA00021478"/>
    </source>
</evidence>
<evidence type="ECO:0000256" key="2">
    <source>
        <dbReference type="ARBA" id="ARBA00004690"/>
    </source>
</evidence>
<dbReference type="InterPro" id="IPR027417">
    <property type="entry name" value="P-loop_NTPase"/>
</dbReference>
<evidence type="ECO:0000256" key="7">
    <source>
        <dbReference type="ARBA" id="ARBA00022490"/>
    </source>
</evidence>
<dbReference type="HAMAP" id="MF_00551">
    <property type="entry name" value="Uridine_kinase"/>
    <property type="match status" value="1"/>
</dbReference>
<dbReference type="Pfam" id="PF00485">
    <property type="entry name" value="PRK"/>
    <property type="match status" value="1"/>
</dbReference>
<comment type="catalytic activity">
    <reaction evidence="14 17">
        <text>cytidine + ATP = CMP + ADP + H(+)</text>
        <dbReference type="Rhea" id="RHEA:24674"/>
        <dbReference type="ChEBI" id="CHEBI:15378"/>
        <dbReference type="ChEBI" id="CHEBI:17562"/>
        <dbReference type="ChEBI" id="CHEBI:30616"/>
        <dbReference type="ChEBI" id="CHEBI:60377"/>
        <dbReference type="ChEBI" id="CHEBI:456216"/>
        <dbReference type="EC" id="2.7.1.48"/>
    </reaction>
</comment>
<reference evidence="19 20" key="1">
    <citation type="submission" date="2024-03" db="EMBL/GenBank/DDBJ databases">
        <title>Mouse gut bacterial collection (mGBC) of GemPharmatech.</title>
        <authorList>
            <person name="He Y."/>
            <person name="Dong L."/>
            <person name="Wu D."/>
            <person name="Gao X."/>
            <person name="Lin Z."/>
        </authorList>
    </citation>
    <scope>NUCLEOTIDE SEQUENCE [LARGE SCALE GENOMIC DNA]</scope>
    <source>
        <strain evidence="19 20">20-218</strain>
    </source>
</reference>
<comment type="catalytic activity">
    <reaction evidence="15 16 17">
        <text>uridine + ATP = UMP + ADP + H(+)</text>
        <dbReference type="Rhea" id="RHEA:16825"/>
        <dbReference type="ChEBI" id="CHEBI:15378"/>
        <dbReference type="ChEBI" id="CHEBI:16704"/>
        <dbReference type="ChEBI" id="CHEBI:30616"/>
        <dbReference type="ChEBI" id="CHEBI:57865"/>
        <dbReference type="ChEBI" id="CHEBI:456216"/>
        <dbReference type="EC" id="2.7.1.48"/>
    </reaction>
</comment>
<organism evidence="19 20">
    <name type="scientific">Lactococcus muris</name>
    <dbReference type="NCBI Taxonomy" id="2941330"/>
    <lineage>
        <taxon>Bacteria</taxon>
        <taxon>Bacillati</taxon>
        <taxon>Bacillota</taxon>
        <taxon>Bacilli</taxon>
        <taxon>Lactobacillales</taxon>
        <taxon>Streptococcaceae</taxon>
        <taxon>Lactococcus</taxon>
    </lineage>
</organism>
<dbReference type="SUPFAM" id="SSF52540">
    <property type="entry name" value="P-loop containing nucleoside triphosphate hydrolases"/>
    <property type="match status" value="1"/>
</dbReference>
<keyword evidence="8 16" id="KW-0808">Transferase</keyword>
<keyword evidence="20" id="KW-1185">Reference proteome</keyword>
<evidence type="ECO:0000256" key="15">
    <source>
        <dbReference type="ARBA" id="ARBA00048909"/>
    </source>
</evidence>
<evidence type="ECO:0000256" key="3">
    <source>
        <dbReference type="ARBA" id="ARBA00004784"/>
    </source>
</evidence>
<dbReference type="CDD" id="cd02023">
    <property type="entry name" value="UMPK"/>
    <property type="match status" value="1"/>
</dbReference>
<dbReference type="NCBIfam" id="NF004018">
    <property type="entry name" value="PRK05480.1"/>
    <property type="match status" value="1"/>
</dbReference>
<dbReference type="GO" id="GO:0004849">
    <property type="term" value="F:uridine kinase activity"/>
    <property type="evidence" value="ECO:0007669"/>
    <property type="project" value="UniProtKB-EC"/>
</dbReference>
<keyword evidence="9 16" id="KW-0547">Nucleotide-binding</keyword>
<evidence type="ECO:0000256" key="13">
    <source>
        <dbReference type="ARBA" id="ARBA00031452"/>
    </source>
</evidence>
<evidence type="ECO:0000256" key="5">
    <source>
        <dbReference type="ARBA" id="ARBA00012137"/>
    </source>
</evidence>
<comment type="caution">
    <text evidence="19">The sequence shown here is derived from an EMBL/GenBank/DDBJ whole genome shotgun (WGS) entry which is preliminary data.</text>
</comment>
<evidence type="ECO:0000256" key="12">
    <source>
        <dbReference type="ARBA" id="ARBA00030641"/>
    </source>
</evidence>
<keyword evidence="11 16" id="KW-0067">ATP-binding</keyword>
<evidence type="ECO:0000313" key="20">
    <source>
        <dbReference type="Proteomes" id="UP001565242"/>
    </source>
</evidence>
<dbReference type="InterPro" id="IPR006083">
    <property type="entry name" value="PRK/URK"/>
</dbReference>
<keyword evidence="10 16" id="KW-0418">Kinase</keyword>
<comment type="pathway">
    <text evidence="3 16 17">Pyrimidine metabolism; CTP biosynthesis via salvage pathway; CTP from cytidine: step 1/3.</text>
</comment>
<dbReference type="InterPro" id="IPR026008">
    <property type="entry name" value="Uridine_kinase"/>
</dbReference>
<evidence type="ECO:0000256" key="16">
    <source>
        <dbReference type="HAMAP-Rule" id="MF_00551"/>
    </source>
</evidence>
<dbReference type="PANTHER" id="PTHR10285">
    <property type="entry name" value="URIDINE KINASE"/>
    <property type="match status" value="1"/>
</dbReference>
<dbReference type="Proteomes" id="UP001565242">
    <property type="component" value="Unassembled WGS sequence"/>
</dbReference>
<evidence type="ECO:0000256" key="1">
    <source>
        <dbReference type="ARBA" id="ARBA00004496"/>
    </source>
</evidence>
<comment type="pathway">
    <text evidence="2 16 17">Pyrimidine metabolism; UMP biosynthesis via salvage pathway; UMP from uridine: step 1/1.</text>
</comment>
<dbReference type="PRINTS" id="PR00988">
    <property type="entry name" value="URIDINKINASE"/>
</dbReference>
<dbReference type="EMBL" id="JBCLSQ010000012">
    <property type="protein sequence ID" value="MEY8537983.1"/>
    <property type="molecule type" value="Genomic_DNA"/>
</dbReference>
<sequence>MLKKPLIIGVTGGSASGKTSVSHAILSMFKDEKIAMIEHDSYYKDQSQLTFEERTKTNYDHPLAFDTDYLIAQLKELQNGRAVDIPTYDYAKHTRSEKTYRQEPVDVLIVEGILVLENEKLRNLMDIKVFVDTDDDVRIIRRIRRDIEERGRTLDSVITQYMTAVKPMYHQFIEPTKRYADVIIPEGVSNTVGVDILTTKIASILHEE</sequence>
<evidence type="ECO:0000256" key="11">
    <source>
        <dbReference type="ARBA" id="ARBA00022840"/>
    </source>
</evidence>
<evidence type="ECO:0000259" key="18">
    <source>
        <dbReference type="Pfam" id="PF00485"/>
    </source>
</evidence>